<evidence type="ECO:0000256" key="2">
    <source>
        <dbReference type="ARBA" id="ARBA00023054"/>
    </source>
</evidence>
<name>A0ABQ9W483_SAGOE</name>
<gene>
    <name evidence="3" type="ORF">P7K49_007073</name>
</gene>
<evidence type="ECO:0000313" key="3">
    <source>
        <dbReference type="EMBL" id="KAK2116447.1"/>
    </source>
</evidence>
<evidence type="ECO:0000256" key="1">
    <source>
        <dbReference type="ARBA" id="ARBA00022786"/>
    </source>
</evidence>
<dbReference type="InterPro" id="IPR013083">
    <property type="entry name" value="Znf_RING/FYVE/PHD"/>
</dbReference>
<keyword evidence="4" id="KW-1185">Reference proteome</keyword>
<sequence length="159" mass="17335">MSFATTLAELQAEASCPICLDYLTDSVATDYGQSFCPFCIHQCWENLRDDFPCLFCLHHCPDKNLKSNAQLHHMTDTVQPLPTMRNARKGQEEDPLCGKHTSPSQYPSLDPAGYWVSRPKCAGPDRAPAELPRCNALGGGGRGGPGTMAIARMLRSGGH</sequence>
<evidence type="ECO:0008006" key="5">
    <source>
        <dbReference type="Google" id="ProtNLM"/>
    </source>
</evidence>
<reference evidence="3 4" key="1">
    <citation type="submission" date="2023-05" db="EMBL/GenBank/DDBJ databases">
        <title>B98-5 Cell Line De Novo Hybrid Assembly: An Optical Mapping Approach.</title>
        <authorList>
            <person name="Kananen K."/>
            <person name="Auerbach J.A."/>
            <person name="Kautto E."/>
            <person name="Blachly J.S."/>
        </authorList>
    </citation>
    <scope>NUCLEOTIDE SEQUENCE [LARGE SCALE GENOMIC DNA]</scope>
    <source>
        <strain evidence="3">B95-8</strain>
        <tissue evidence="3">Cell line</tissue>
    </source>
</reference>
<dbReference type="EMBL" id="JASSZA010000003">
    <property type="protein sequence ID" value="KAK2116447.1"/>
    <property type="molecule type" value="Genomic_DNA"/>
</dbReference>
<organism evidence="3 4">
    <name type="scientific">Saguinus oedipus</name>
    <name type="common">Cotton-top tamarin</name>
    <name type="synonym">Oedipomidas oedipus</name>
    <dbReference type="NCBI Taxonomy" id="9490"/>
    <lineage>
        <taxon>Eukaryota</taxon>
        <taxon>Metazoa</taxon>
        <taxon>Chordata</taxon>
        <taxon>Craniata</taxon>
        <taxon>Vertebrata</taxon>
        <taxon>Euteleostomi</taxon>
        <taxon>Mammalia</taxon>
        <taxon>Eutheria</taxon>
        <taxon>Euarchontoglires</taxon>
        <taxon>Primates</taxon>
        <taxon>Haplorrhini</taxon>
        <taxon>Platyrrhini</taxon>
        <taxon>Cebidae</taxon>
        <taxon>Callitrichinae</taxon>
        <taxon>Saguinus</taxon>
    </lineage>
</organism>
<keyword evidence="2" id="KW-0175">Coiled coil</keyword>
<dbReference type="SUPFAM" id="SSF57850">
    <property type="entry name" value="RING/U-box"/>
    <property type="match status" value="1"/>
</dbReference>
<protein>
    <recommendedName>
        <fullName evidence="5">RING-type domain-containing protein</fullName>
    </recommendedName>
</protein>
<evidence type="ECO:0000313" key="4">
    <source>
        <dbReference type="Proteomes" id="UP001266305"/>
    </source>
</evidence>
<comment type="caution">
    <text evidence="3">The sequence shown here is derived from an EMBL/GenBank/DDBJ whole genome shotgun (WGS) entry which is preliminary data.</text>
</comment>
<proteinExistence type="predicted"/>
<dbReference type="Gene3D" id="3.30.40.10">
    <property type="entry name" value="Zinc/RING finger domain, C3HC4 (zinc finger)"/>
    <property type="match status" value="1"/>
</dbReference>
<dbReference type="InterPro" id="IPR050143">
    <property type="entry name" value="TRIM/RBCC"/>
</dbReference>
<keyword evidence="1" id="KW-0833">Ubl conjugation pathway</keyword>
<dbReference type="Proteomes" id="UP001266305">
    <property type="component" value="Unassembled WGS sequence"/>
</dbReference>
<dbReference type="PANTHER" id="PTHR24103">
    <property type="entry name" value="E3 UBIQUITIN-PROTEIN LIGASE TRIM"/>
    <property type="match status" value="1"/>
</dbReference>
<accession>A0ABQ9W483</accession>